<evidence type="ECO:0000313" key="2">
    <source>
        <dbReference type="EMBL" id="MCL1124750.1"/>
    </source>
</evidence>
<evidence type="ECO:0000256" key="1">
    <source>
        <dbReference type="SAM" id="SignalP"/>
    </source>
</evidence>
<reference evidence="2 3" key="1">
    <citation type="submission" date="2022-01" db="EMBL/GenBank/DDBJ databases">
        <title>Whole genome-based taxonomy of the Shewanellaceae.</title>
        <authorList>
            <person name="Martin-Rodriguez A.J."/>
        </authorList>
    </citation>
    <scope>NUCLEOTIDE SEQUENCE [LARGE SCALE GENOMIC DNA]</scope>
    <source>
        <strain evidence="2 3">DSM 17177</strain>
    </source>
</reference>
<proteinExistence type="predicted"/>
<keyword evidence="1" id="KW-0732">Signal</keyword>
<evidence type="ECO:0000313" key="3">
    <source>
        <dbReference type="Proteomes" id="UP001203423"/>
    </source>
</evidence>
<dbReference type="Proteomes" id="UP001203423">
    <property type="component" value="Unassembled WGS sequence"/>
</dbReference>
<dbReference type="InterPro" id="IPR011047">
    <property type="entry name" value="Quinoprotein_ADH-like_sf"/>
</dbReference>
<dbReference type="EMBL" id="JAKIKS010000030">
    <property type="protein sequence ID" value="MCL1124750.1"/>
    <property type="molecule type" value="Genomic_DNA"/>
</dbReference>
<feature type="signal peptide" evidence="1">
    <location>
        <begin position="1"/>
        <end position="29"/>
    </location>
</feature>
<dbReference type="PANTHER" id="PTHR35340">
    <property type="entry name" value="PQQ ENZYME REPEAT PROTEIN-RELATED"/>
    <property type="match status" value="1"/>
</dbReference>
<dbReference type="RefSeq" id="WP_248940028.1">
    <property type="nucleotide sequence ID" value="NZ_JAKIKS010000030.1"/>
</dbReference>
<dbReference type="InterPro" id="IPR053143">
    <property type="entry name" value="Arylsulfate_ST"/>
</dbReference>
<keyword evidence="3" id="KW-1185">Reference proteome</keyword>
<protein>
    <submittedName>
        <fullName evidence="2">Aryl-sulfate sulfotransferase</fullName>
    </submittedName>
</protein>
<name>A0ABT0LBK9_9GAMM</name>
<gene>
    <name evidence="2" type="ORF">L2764_09770</name>
</gene>
<dbReference type="Pfam" id="PF05935">
    <property type="entry name" value="Arylsulfotrans"/>
    <property type="match status" value="1"/>
</dbReference>
<comment type="caution">
    <text evidence="2">The sequence shown here is derived from an EMBL/GenBank/DDBJ whole genome shotgun (WGS) entry which is preliminary data.</text>
</comment>
<organism evidence="2 3">
    <name type="scientific">Shewanella surugensis</name>
    <dbReference type="NCBI Taxonomy" id="212020"/>
    <lineage>
        <taxon>Bacteria</taxon>
        <taxon>Pseudomonadati</taxon>
        <taxon>Pseudomonadota</taxon>
        <taxon>Gammaproteobacteria</taxon>
        <taxon>Alteromonadales</taxon>
        <taxon>Shewanellaceae</taxon>
        <taxon>Shewanella</taxon>
    </lineage>
</organism>
<dbReference type="InterPro" id="IPR010262">
    <property type="entry name" value="Arylsulfotransferase_bact"/>
</dbReference>
<feature type="chain" id="PRO_5045566387" evidence="1">
    <location>
        <begin position="30"/>
        <end position="406"/>
    </location>
</feature>
<sequence>MFKSATKTIFRSVLFLGMTCGLASESVLAADLDEYTLFAPNGSTDTYLIDKDGNTVHSWVSDHRVALSVYLLPSGELLRTGSVLDAPATFSGNAGGMVEILDWESNVVWEAAIASDNYFSHHDAEVLPNGNILVLAWEAKTAEEAMALGRTQVAGDTLWADAVYEICRESEANACLDGEIVWRWSTWDHAVQDVDTSISSNYVNNVADHPDKVNLNYFSGDGSADWTHANSVDYHPEKDVIVISVHNFNEYWIIDHSDASAGIVYRSGNPLAYDQSGRQTLFGQHDVQWIEPGLPGEGNILLFNNGFNRPVGEFSTVDELCYEANCRSGSLLSQYSEGVNGEFYSSHISGAQRLPNGNTLVCEGRDGHFFEYNIEHEIVWEFNYDGSVFRAYRYYGDYSGLSQLVL</sequence>
<dbReference type="SUPFAM" id="SSF50998">
    <property type="entry name" value="Quinoprotein alcohol dehydrogenase-like"/>
    <property type="match status" value="1"/>
</dbReference>
<accession>A0ABT0LBK9</accession>
<dbReference type="PANTHER" id="PTHR35340:SF5">
    <property type="entry name" value="ASST-DOMAIN-CONTAINING PROTEIN"/>
    <property type="match status" value="1"/>
</dbReference>